<sequence length="111" mass="10947">MRTRERKGGVRIPDAAETTCGRPTGAGGGRGEAAPARCGLRGRVGSGDAGGAVRGRVRASGVAKATVRAPGTRRAAYRGVSRGGDGSNTKAEASVEASAEAGGERIGPFGP</sequence>
<evidence type="ECO:0000313" key="2">
    <source>
        <dbReference type="EMBL" id="GEB59402.1"/>
    </source>
</evidence>
<comment type="caution">
    <text evidence="2">The sequence shown here is derived from an EMBL/GenBank/DDBJ whole genome shotgun (WGS) entry which is preliminary data.</text>
</comment>
<evidence type="ECO:0000313" key="3">
    <source>
        <dbReference type="Proteomes" id="UP000315226"/>
    </source>
</evidence>
<gene>
    <name evidence="2" type="ORF">SGA01_50070</name>
</gene>
<protein>
    <submittedName>
        <fullName evidence="2">Uncharacterized protein</fullName>
    </submittedName>
</protein>
<feature type="compositionally biased region" description="Low complexity" evidence="1">
    <location>
        <begin position="91"/>
        <end position="101"/>
    </location>
</feature>
<accession>A0A4Y3RPA3</accession>
<feature type="region of interest" description="Disordered" evidence="1">
    <location>
        <begin position="64"/>
        <end position="111"/>
    </location>
</feature>
<dbReference type="EMBL" id="BJMN01000033">
    <property type="protein sequence ID" value="GEB59402.1"/>
    <property type="molecule type" value="Genomic_DNA"/>
</dbReference>
<dbReference type="Proteomes" id="UP000315226">
    <property type="component" value="Unassembled WGS sequence"/>
</dbReference>
<reference evidence="2 3" key="1">
    <citation type="submission" date="2019-06" db="EMBL/GenBank/DDBJ databases">
        <title>Whole genome shotgun sequence of Streptomyces gardneri NBRC 12865.</title>
        <authorList>
            <person name="Hosoyama A."/>
            <person name="Uohara A."/>
            <person name="Ohji S."/>
            <person name="Ichikawa N."/>
        </authorList>
    </citation>
    <scope>NUCLEOTIDE SEQUENCE [LARGE SCALE GENOMIC DNA]</scope>
    <source>
        <strain evidence="2 3">NBRC 12865</strain>
    </source>
</reference>
<dbReference type="AlphaFoldDB" id="A0A4Y3RPA3"/>
<organism evidence="2 3">
    <name type="scientific">Streptomyces gardneri</name>
    <dbReference type="NCBI Taxonomy" id="66892"/>
    <lineage>
        <taxon>Bacteria</taxon>
        <taxon>Bacillati</taxon>
        <taxon>Actinomycetota</taxon>
        <taxon>Actinomycetes</taxon>
        <taxon>Kitasatosporales</taxon>
        <taxon>Streptomycetaceae</taxon>
        <taxon>Streptomyces</taxon>
    </lineage>
</organism>
<feature type="region of interest" description="Disordered" evidence="1">
    <location>
        <begin position="1"/>
        <end position="37"/>
    </location>
</feature>
<keyword evidence="3" id="KW-1185">Reference proteome</keyword>
<name>A0A4Y3RPA3_9ACTN</name>
<proteinExistence type="predicted"/>
<evidence type="ECO:0000256" key="1">
    <source>
        <dbReference type="SAM" id="MobiDB-lite"/>
    </source>
</evidence>